<evidence type="ECO:0000313" key="4">
    <source>
        <dbReference type="EMBL" id="EKM48223.1"/>
    </source>
</evidence>
<evidence type="ECO:0000256" key="1">
    <source>
        <dbReference type="PROSITE-ProRule" id="PRU01032"/>
    </source>
</evidence>
<accession>K5VAW9</accession>
<gene>
    <name evidence="4" type="ORF">PHACADRAFT_266494</name>
</gene>
<feature type="domain" description="Peptidase S53" evidence="3">
    <location>
        <begin position="1"/>
        <end position="102"/>
    </location>
</feature>
<dbReference type="InterPro" id="IPR036852">
    <property type="entry name" value="Peptidase_S8/S53_dom_sf"/>
</dbReference>
<dbReference type="EMBL" id="JH931285">
    <property type="protein sequence ID" value="EKM48223.1"/>
    <property type="molecule type" value="Genomic_DNA"/>
</dbReference>
<dbReference type="KEGG" id="pco:PHACADRAFT_266494"/>
<dbReference type="RefSeq" id="XP_007403225.1">
    <property type="nucleotide sequence ID" value="XM_007403163.1"/>
</dbReference>
<name>K5VAW9_PHACS</name>
<dbReference type="PROSITE" id="PS51892">
    <property type="entry name" value="SUBTILASE"/>
    <property type="match status" value="1"/>
</dbReference>
<sequence>MTSVGATQLTSSSGGETAASFSSGGFSNYFGTPSYQTAAVSSYLSSISSTNSGLFNASGRAFPDVAAIGVNVEIVVNGQAETVDGTSCASPIFASTIALIHQ</sequence>
<feature type="non-terminal residue" evidence="4">
    <location>
        <position position="1"/>
    </location>
</feature>
<evidence type="ECO:0000256" key="2">
    <source>
        <dbReference type="PROSITE-ProRule" id="PRU01240"/>
    </source>
</evidence>
<reference evidence="4 5" key="1">
    <citation type="journal article" date="2012" name="BMC Genomics">
        <title>Comparative genomics of the white-rot fungi, Phanerochaete carnosa and P. chrysosporium, to elucidate the genetic basis of the distinct wood types they colonize.</title>
        <authorList>
            <person name="Suzuki H."/>
            <person name="MacDonald J."/>
            <person name="Syed K."/>
            <person name="Salamov A."/>
            <person name="Hori C."/>
            <person name="Aerts A."/>
            <person name="Henrissat B."/>
            <person name="Wiebenga A."/>
            <person name="vanKuyk P.A."/>
            <person name="Barry K."/>
            <person name="Lindquist E."/>
            <person name="LaButti K."/>
            <person name="Lapidus A."/>
            <person name="Lucas S."/>
            <person name="Coutinho P."/>
            <person name="Gong Y."/>
            <person name="Samejima M."/>
            <person name="Mahadevan R."/>
            <person name="Abou-Zaid M."/>
            <person name="de Vries R.P."/>
            <person name="Igarashi K."/>
            <person name="Yadav J.S."/>
            <person name="Grigoriev I.V."/>
            <person name="Master E.R."/>
        </authorList>
    </citation>
    <scope>NUCLEOTIDE SEQUENCE [LARGE SCALE GENOMIC DNA]</scope>
    <source>
        <strain evidence="4 5">HHB-10118-sp</strain>
    </source>
</reference>
<dbReference type="GO" id="GO:0008240">
    <property type="term" value="F:tripeptidyl-peptidase activity"/>
    <property type="evidence" value="ECO:0007669"/>
    <property type="project" value="TreeGrafter"/>
</dbReference>
<dbReference type="AlphaFoldDB" id="K5VAW9"/>
<proteinExistence type="inferred from homology"/>
<organism evidence="4 5">
    <name type="scientific">Phanerochaete carnosa (strain HHB-10118-sp)</name>
    <name type="common">White-rot fungus</name>
    <name type="synonym">Peniophora carnosa</name>
    <dbReference type="NCBI Taxonomy" id="650164"/>
    <lineage>
        <taxon>Eukaryota</taxon>
        <taxon>Fungi</taxon>
        <taxon>Dikarya</taxon>
        <taxon>Basidiomycota</taxon>
        <taxon>Agaricomycotina</taxon>
        <taxon>Agaricomycetes</taxon>
        <taxon>Polyporales</taxon>
        <taxon>Phanerochaetaceae</taxon>
        <taxon>Phanerochaete</taxon>
    </lineage>
</organism>
<evidence type="ECO:0000313" key="5">
    <source>
        <dbReference type="Proteomes" id="UP000008370"/>
    </source>
</evidence>
<comment type="similarity">
    <text evidence="2">Belongs to the peptidase S8 family.</text>
</comment>
<dbReference type="InParanoid" id="K5VAW9"/>
<dbReference type="SUPFAM" id="SSF52743">
    <property type="entry name" value="Subtilisin-like"/>
    <property type="match status" value="1"/>
</dbReference>
<dbReference type="PANTHER" id="PTHR14218">
    <property type="entry name" value="PROTEASE S8 TRIPEPTIDYL PEPTIDASE I CLN2"/>
    <property type="match status" value="1"/>
</dbReference>
<keyword evidence="5" id="KW-1185">Reference proteome</keyword>
<comment type="caution">
    <text evidence="1">Lacks conserved residue(s) required for the propagation of feature annotation.</text>
</comment>
<dbReference type="OrthoDB" id="409122at2759"/>
<dbReference type="Gene3D" id="3.40.50.200">
    <property type="entry name" value="Peptidase S8/S53 domain"/>
    <property type="match status" value="1"/>
</dbReference>
<dbReference type="GO" id="GO:0004252">
    <property type="term" value="F:serine-type endopeptidase activity"/>
    <property type="evidence" value="ECO:0007669"/>
    <property type="project" value="InterPro"/>
</dbReference>
<dbReference type="PROSITE" id="PS51695">
    <property type="entry name" value="SEDOLISIN"/>
    <property type="match status" value="1"/>
</dbReference>
<evidence type="ECO:0000259" key="3">
    <source>
        <dbReference type="PROSITE" id="PS51695"/>
    </source>
</evidence>
<dbReference type="PANTHER" id="PTHR14218:SF15">
    <property type="entry name" value="TRIPEPTIDYL-PEPTIDASE 1"/>
    <property type="match status" value="1"/>
</dbReference>
<dbReference type="Proteomes" id="UP000008370">
    <property type="component" value="Unassembled WGS sequence"/>
</dbReference>
<dbReference type="HOGENOM" id="CLU_2278448_0_0_1"/>
<dbReference type="STRING" id="650164.K5VAW9"/>
<dbReference type="InterPro" id="IPR050819">
    <property type="entry name" value="Tripeptidyl-peptidase_I"/>
</dbReference>
<protein>
    <recommendedName>
        <fullName evidence="3">Peptidase S53 domain-containing protein</fullName>
    </recommendedName>
</protein>
<dbReference type="GeneID" id="18919421"/>
<dbReference type="GO" id="GO:0006508">
    <property type="term" value="P:proteolysis"/>
    <property type="evidence" value="ECO:0007669"/>
    <property type="project" value="InterPro"/>
</dbReference>
<dbReference type="InterPro" id="IPR030400">
    <property type="entry name" value="Sedolisin_dom"/>
</dbReference>